<evidence type="ECO:0000256" key="1">
    <source>
        <dbReference type="ARBA" id="ARBA00023015"/>
    </source>
</evidence>
<dbReference type="GO" id="GO:0003700">
    <property type="term" value="F:DNA-binding transcription factor activity"/>
    <property type="evidence" value="ECO:0007669"/>
    <property type="project" value="InterPro"/>
</dbReference>
<feature type="domain" description="HTH arsR-type" evidence="5">
    <location>
        <begin position="1"/>
        <end position="94"/>
    </location>
</feature>
<evidence type="ECO:0000256" key="2">
    <source>
        <dbReference type="ARBA" id="ARBA00023125"/>
    </source>
</evidence>
<dbReference type="GO" id="GO:0003677">
    <property type="term" value="F:DNA binding"/>
    <property type="evidence" value="ECO:0007669"/>
    <property type="project" value="UniProtKB-KW"/>
</dbReference>
<gene>
    <name evidence="6" type="ORF">D4L85_23615</name>
</gene>
<dbReference type="Gene3D" id="1.10.10.10">
    <property type="entry name" value="Winged helix-like DNA-binding domain superfamily/Winged helix DNA-binding domain"/>
    <property type="match status" value="1"/>
</dbReference>
<proteinExistence type="predicted"/>
<dbReference type="Proteomes" id="UP000266183">
    <property type="component" value="Chromosome"/>
</dbReference>
<dbReference type="InterPro" id="IPR051081">
    <property type="entry name" value="HTH_MetalResp_TranReg"/>
</dbReference>
<dbReference type="OrthoDB" id="9798835at2"/>
<dbReference type="KEGG" id="chk:D4L85_23615"/>
<keyword evidence="1" id="KW-0805">Transcription regulation</keyword>
<dbReference type="SUPFAM" id="SSF46785">
    <property type="entry name" value="Winged helix' DNA-binding domain"/>
    <property type="match status" value="1"/>
</dbReference>
<dbReference type="PANTHER" id="PTHR33154">
    <property type="entry name" value="TRANSCRIPTIONAL REGULATOR, ARSR FAMILY"/>
    <property type="match status" value="1"/>
</dbReference>
<dbReference type="RefSeq" id="WP_119756628.1">
    <property type="nucleotide sequence ID" value="NZ_CP032382.1"/>
</dbReference>
<sequence length="112" mass="12996">MNPKKAEKIAKALADPNRLLILQEIKKQDDCLYCTDIMDIIDLKQPSICHHIKQLTDNDLILAEKEGRNLKYRLNEEVLDEFIDFLGGLKKEETNSRSQKPGARSQELEFRI</sequence>
<dbReference type="InterPro" id="IPR011991">
    <property type="entry name" value="ArsR-like_HTH"/>
</dbReference>
<dbReference type="Pfam" id="PF12840">
    <property type="entry name" value="HTH_20"/>
    <property type="match status" value="1"/>
</dbReference>
<organism evidence="6 7">
    <name type="scientific">Chryseolinea soli</name>
    <dbReference type="NCBI Taxonomy" id="2321403"/>
    <lineage>
        <taxon>Bacteria</taxon>
        <taxon>Pseudomonadati</taxon>
        <taxon>Bacteroidota</taxon>
        <taxon>Cytophagia</taxon>
        <taxon>Cytophagales</taxon>
        <taxon>Fulvivirgaceae</taxon>
        <taxon>Chryseolinea</taxon>
    </lineage>
</organism>
<dbReference type="SMART" id="SM00418">
    <property type="entry name" value="HTH_ARSR"/>
    <property type="match status" value="1"/>
</dbReference>
<name>A0A385SSU4_9BACT</name>
<evidence type="ECO:0000256" key="4">
    <source>
        <dbReference type="SAM" id="MobiDB-lite"/>
    </source>
</evidence>
<dbReference type="EMBL" id="CP032382">
    <property type="protein sequence ID" value="AYB33391.1"/>
    <property type="molecule type" value="Genomic_DNA"/>
</dbReference>
<reference evidence="7" key="1">
    <citation type="submission" date="2018-09" db="EMBL/GenBank/DDBJ databases">
        <title>Chryseolinea sp. KIS68-18 isolated from soil.</title>
        <authorList>
            <person name="Weon H.-Y."/>
            <person name="Kwon S.-W."/>
            <person name="Lee S.A."/>
        </authorList>
    </citation>
    <scope>NUCLEOTIDE SEQUENCE [LARGE SCALE GENOMIC DNA]</scope>
    <source>
        <strain evidence="7">KIS68-18</strain>
    </source>
</reference>
<dbReference type="PROSITE" id="PS50987">
    <property type="entry name" value="HTH_ARSR_2"/>
    <property type="match status" value="1"/>
</dbReference>
<dbReference type="PRINTS" id="PR00778">
    <property type="entry name" value="HTHARSR"/>
</dbReference>
<dbReference type="PANTHER" id="PTHR33154:SF33">
    <property type="entry name" value="TRANSCRIPTIONAL REPRESSOR SDPR"/>
    <property type="match status" value="1"/>
</dbReference>
<keyword evidence="7" id="KW-1185">Reference proteome</keyword>
<dbReference type="InterPro" id="IPR001845">
    <property type="entry name" value="HTH_ArsR_DNA-bd_dom"/>
</dbReference>
<dbReference type="NCBIfam" id="NF033788">
    <property type="entry name" value="HTH_metalloreg"/>
    <property type="match status" value="1"/>
</dbReference>
<evidence type="ECO:0000313" key="7">
    <source>
        <dbReference type="Proteomes" id="UP000266183"/>
    </source>
</evidence>
<evidence type="ECO:0000313" key="6">
    <source>
        <dbReference type="EMBL" id="AYB33391.1"/>
    </source>
</evidence>
<dbReference type="AlphaFoldDB" id="A0A385SSU4"/>
<feature type="region of interest" description="Disordered" evidence="4">
    <location>
        <begin position="93"/>
        <end position="112"/>
    </location>
</feature>
<protein>
    <submittedName>
        <fullName evidence="6">ArsR family transcriptional regulator</fullName>
    </submittedName>
</protein>
<evidence type="ECO:0000259" key="5">
    <source>
        <dbReference type="PROSITE" id="PS50987"/>
    </source>
</evidence>
<accession>A0A385SSU4</accession>
<keyword evidence="3" id="KW-0804">Transcription</keyword>
<keyword evidence="2" id="KW-0238">DNA-binding</keyword>
<dbReference type="CDD" id="cd00090">
    <property type="entry name" value="HTH_ARSR"/>
    <property type="match status" value="1"/>
</dbReference>
<dbReference type="InterPro" id="IPR036390">
    <property type="entry name" value="WH_DNA-bd_sf"/>
</dbReference>
<evidence type="ECO:0000256" key="3">
    <source>
        <dbReference type="ARBA" id="ARBA00023163"/>
    </source>
</evidence>
<dbReference type="InterPro" id="IPR036388">
    <property type="entry name" value="WH-like_DNA-bd_sf"/>
</dbReference>